<evidence type="ECO:0000256" key="5">
    <source>
        <dbReference type="ARBA" id="ARBA00023239"/>
    </source>
</evidence>
<dbReference type="InterPro" id="IPR015424">
    <property type="entry name" value="PyrdxlP-dep_Trfase"/>
</dbReference>
<dbReference type="InterPro" id="IPR055102">
    <property type="entry name" value="PDXDC1-like_3rd"/>
</dbReference>
<dbReference type="OrthoDB" id="2161780at2759"/>
<dbReference type="Pfam" id="PF22930">
    <property type="entry name" value="PDXDC1-like_cen"/>
    <property type="match status" value="1"/>
</dbReference>
<name>A0A1S3JYW4_LINAN</name>
<protein>
    <recommendedName>
        <fullName evidence="6">Pyridoxal-dependent decarboxylase domain-containing protein 1</fullName>
    </recommendedName>
</protein>
<evidence type="ECO:0000259" key="8">
    <source>
        <dbReference type="Pfam" id="PF22930"/>
    </source>
</evidence>
<dbReference type="STRING" id="7574.A0A1S3JYW4"/>
<organism evidence="10 11">
    <name type="scientific">Lingula anatina</name>
    <name type="common">Brachiopod</name>
    <name type="synonym">Lingula unguis</name>
    <dbReference type="NCBI Taxonomy" id="7574"/>
    <lineage>
        <taxon>Eukaryota</taxon>
        <taxon>Metazoa</taxon>
        <taxon>Spiralia</taxon>
        <taxon>Lophotrochozoa</taxon>
        <taxon>Brachiopoda</taxon>
        <taxon>Linguliformea</taxon>
        <taxon>Lingulata</taxon>
        <taxon>Lingulida</taxon>
        <taxon>Linguloidea</taxon>
        <taxon>Lingulidae</taxon>
        <taxon>Lingula</taxon>
    </lineage>
</organism>
<comment type="cofactor">
    <cofactor evidence="1">
        <name>pyridoxal 5'-phosphate</name>
        <dbReference type="ChEBI" id="CHEBI:597326"/>
    </cofactor>
</comment>
<reference evidence="11" key="1">
    <citation type="submission" date="2025-08" db="UniProtKB">
        <authorList>
            <consortium name="RefSeq"/>
        </authorList>
    </citation>
    <scope>IDENTIFICATION</scope>
    <source>
        <tissue evidence="11">Gonads</tissue>
    </source>
</reference>
<dbReference type="Pfam" id="PF00282">
    <property type="entry name" value="Pyridoxal_deC"/>
    <property type="match status" value="1"/>
</dbReference>
<feature type="compositionally biased region" description="Basic and acidic residues" evidence="7">
    <location>
        <begin position="33"/>
        <end position="46"/>
    </location>
</feature>
<dbReference type="GeneID" id="106177395"/>
<dbReference type="InterPro" id="IPR002129">
    <property type="entry name" value="PyrdxlP-dep_de-COase"/>
</dbReference>
<evidence type="ECO:0000313" key="10">
    <source>
        <dbReference type="Proteomes" id="UP000085678"/>
    </source>
</evidence>
<feature type="domain" description="PDXDC1/PDXD2 second" evidence="8">
    <location>
        <begin position="469"/>
        <end position="617"/>
    </location>
</feature>
<feature type="region of interest" description="Disordered" evidence="7">
    <location>
        <begin position="1"/>
        <end position="46"/>
    </location>
</feature>
<dbReference type="SUPFAM" id="SSF53383">
    <property type="entry name" value="PLP-dependent transferases"/>
    <property type="match status" value="1"/>
</dbReference>
<dbReference type="Pfam" id="PF22937">
    <property type="entry name" value="PDXDC1-like_cen2"/>
    <property type="match status" value="1"/>
</dbReference>
<dbReference type="GO" id="GO:0016831">
    <property type="term" value="F:carboxy-lyase activity"/>
    <property type="evidence" value="ECO:0007669"/>
    <property type="project" value="UniProtKB-KW"/>
</dbReference>
<gene>
    <name evidence="11" type="primary">LOC106177395</name>
</gene>
<feature type="domain" description="PDXDC1-like third" evidence="9">
    <location>
        <begin position="623"/>
        <end position="729"/>
    </location>
</feature>
<dbReference type="InParanoid" id="A0A1S3JYW4"/>
<keyword evidence="3" id="KW-0210">Decarboxylase</keyword>
<feature type="compositionally biased region" description="Polar residues" evidence="7">
    <location>
        <begin position="1"/>
        <end position="27"/>
    </location>
</feature>
<dbReference type="Gene3D" id="3.40.640.10">
    <property type="entry name" value="Type I PLP-dependent aspartate aminotransferase-like (Major domain)"/>
    <property type="match status" value="1"/>
</dbReference>
<dbReference type="GO" id="GO:0030170">
    <property type="term" value="F:pyridoxal phosphate binding"/>
    <property type="evidence" value="ECO:0007669"/>
    <property type="project" value="InterPro"/>
</dbReference>
<keyword evidence="10" id="KW-1185">Reference proteome</keyword>
<dbReference type="AlphaFoldDB" id="A0A1S3JYW4"/>
<dbReference type="InterPro" id="IPR055103">
    <property type="entry name" value="PDXDC1-like_2nd"/>
</dbReference>
<evidence type="ECO:0000256" key="2">
    <source>
        <dbReference type="ARBA" id="ARBA00009533"/>
    </source>
</evidence>
<dbReference type="RefSeq" id="XP_013415605.1">
    <property type="nucleotide sequence ID" value="XM_013560151.2"/>
</dbReference>
<sequence>MSKNGPKSPRNKTTAKSPRSQSSSKPTTPRGGDNPKAKTKEDDSQMARDLRRVWMNPMLAELERKIQENNRVMDEMNRKWREEKEAERKLRLSEHIPEPLKGHGQNLEDIIKHLEDLMVYENYVDGLEEQKLIPAKLRLLDENAEVAILSHGLSAYVSLLEPSHLKHFTNNIVEDTSLWLSRMFRFDDAAVFYHEDEREGLIRLCRLALHKKFPKYLDEGYEALYSRPPVIYLSSAAKAGMGDYLCAQLGLPSSCLSTIPCSIQPGCQHKMDTTALEQQVEDDVTSARTPLLVLGYAGTPVIAQVDDIEKIQSICKKHQIWFHVEGHHLATLAMYSVPTNVSPVKTGDSITLNLGCWLGLPSLPYVTLYKTADSTQAYHAGLTSLQTHYKLSCLPIWVCLQNLGHEGVVNRIKLSVDLAEKMHEKLMGHSSLQEVSNTVKPADKDPNETSLRSRISKAVVNFLTYEISSPSVVFKYSCYASDAPPEVASYAKNAPKPVKIPAKMPERAPYAAQETSANHVPSSTQSEDGAEPPTMSVGTEESYRHEDYFDALNIWLAETLKREVSTVHLDTIEVPNEGLCIRFSPLENAQVQGTTLEDMEVWGKSLGKQVSILNATVKQKENFQEVVEAQDNLRLVHLPTWAGLGAVQYIPDHWIDKLDALTAAAKREINHLNTELVKQLKSSDTAFSLGRAEDGLVCARFGLITEETDMEELIGLVYTTAKEIEESSKFLEKMSEIVRKGIEAANEDLKKENEEKLIQEGLLRHVPLVGSLVSWWSPPPKETGVKGRTFNLASGKVHSTEETYKYHMQIQEASPDALQPKPKQGPLKANLKPARHHSTSSQGSVVENGPAQGLKVTESSVSSLSSDSHSKPEQGVEGGEASPPPQPEPPASPVPKEQPAAAAESTS</sequence>
<proteinExistence type="inferred from homology"/>
<evidence type="ECO:0000256" key="6">
    <source>
        <dbReference type="ARBA" id="ARBA00047190"/>
    </source>
</evidence>
<accession>A0A1S3JYW4</accession>
<evidence type="ECO:0000256" key="4">
    <source>
        <dbReference type="ARBA" id="ARBA00022898"/>
    </source>
</evidence>
<feature type="compositionally biased region" description="Polar residues" evidence="7">
    <location>
        <begin position="430"/>
        <end position="439"/>
    </location>
</feature>
<dbReference type="PANTHER" id="PTHR42735:SF1">
    <property type="entry name" value="PYRIDOXAL-DEPENDENT DECARBOXYLASE DOMAIN-CONTAINING PROTEIN 1-RELATED"/>
    <property type="match status" value="1"/>
</dbReference>
<evidence type="ECO:0000313" key="11">
    <source>
        <dbReference type="RefSeq" id="XP_013415605.1"/>
    </source>
</evidence>
<dbReference type="Proteomes" id="UP000085678">
    <property type="component" value="Unplaced"/>
</dbReference>
<keyword evidence="5" id="KW-0456">Lyase</keyword>
<comment type="similarity">
    <text evidence="2">Belongs to the group II decarboxylase family.</text>
</comment>
<evidence type="ECO:0000256" key="3">
    <source>
        <dbReference type="ARBA" id="ARBA00022793"/>
    </source>
</evidence>
<dbReference type="GO" id="GO:0019752">
    <property type="term" value="P:carboxylic acid metabolic process"/>
    <property type="evidence" value="ECO:0007669"/>
    <property type="project" value="InterPro"/>
</dbReference>
<evidence type="ECO:0000256" key="7">
    <source>
        <dbReference type="SAM" id="MobiDB-lite"/>
    </source>
</evidence>
<feature type="region of interest" description="Disordered" evidence="7">
    <location>
        <begin position="429"/>
        <end position="450"/>
    </location>
</feature>
<feature type="region of interest" description="Disordered" evidence="7">
    <location>
        <begin position="814"/>
        <end position="907"/>
    </location>
</feature>
<dbReference type="FunCoup" id="A0A1S3JYW4">
    <property type="interactions" value="2241"/>
</dbReference>
<dbReference type="InterPro" id="IPR015421">
    <property type="entry name" value="PyrdxlP-dep_Trfase_major"/>
</dbReference>
<keyword evidence="4" id="KW-0663">Pyridoxal phosphate</keyword>
<feature type="compositionally biased region" description="Pro residues" evidence="7">
    <location>
        <begin position="882"/>
        <end position="893"/>
    </location>
</feature>
<dbReference type="InterPro" id="IPR050477">
    <property type="entry name" value="GrpII_AminoAcid_Decarb"/>
</dbReference>
<feature type="region of interest" description="Disordered" evidence="7">
    <location>
        <begin position="507"/>
        <end position="540"/>
    </location>
</feature>
<dbReference type="FunFam" id="3.40.640.10:FF:000036">
    <property type="entry name" value="pyridoxal-dependent decarboxylase domain-containing protein 1 isoform X2"/>
    <property type="match status" value="1"/>
</dbReference>
<evidence type="ECO:0000256" key="1">
    <source>
        <dbReference type="ARBA" id="ARBA00001933"/>
    </source>
</evidence>
<feature type="compositionally biased region" description="Polar residues" evidence="7">
    <location>
        <begin position="513"/>
        <end position="527"/>
    </location>
</feature>
<dbReference type="KEGG" id="lak:106177395"/>
<dbReference type="PANTHER" id="PTHR42735">
    <property type="match status" value="1"/>
</dbReference>
<evidence type="ECO:0000259" key="9">
    <source>
        <dbReference type="Pfam" id="PF22937"/>
    </source>
</evidence>